<dbReference type="InterPro" id="IPR030392">
    <property type="entry name" value="S74_ICA"/>
</dbReference>
<dbReference type="Proteomes" id="UP000688947">
    <property type="component" value="Unassembled WGS sequence"/>
</dbReference>
<proteinExistence type="predicted"/>
<dbReference type="AlphaFoldDB" id="A0A8T1TNR1"/>
<name>A0A8T1TNR1_9STRA</name>
<dbReference type="EMBL" id="JAENGZ010001953">
    <property type="protein sequence ID" value="KAG6945509.1"/>
    <property type="molecule type" value="Genomic_DNA"/>
</dbReference>
<dbReference type="PROSITE" id="PS51688">
    <property type="entry name" value="ICA"/>
    <property type="match status" value="1"/>
</dbReference>
<reference evidence="2" key="1">
    <citation type="submission" date="2021-01" db="EMBL/GenBank/DDBJ databases">
        <title>Phytophthora aleatoria, a newly-described species from Pinus radiata is distinct from Phytophthora cactorum isolates based on comparative genomics.</title>
        <authorList>
            <person name="Mcdougal R."/>
            <person name="Panda P."/>
            <person name="Williams N."/>
            <person name="Studholme D.J."/>
        </authorList>
    </citation>
    <scope>NUCLEOTIDE SEQUENCE</scope>
    <source>
        <strain evidence="2">NZFS 3830</strain>
    </source>
</reference>
<evidence type="ECO:0000313" key="2">
    <source>
        <dbReference type="EMBL" id="KAG6945509.1"/>
    </source>
</evidence>
<comment type="caution">
    <text evidence="2">The sequence shown here is derived from an EMBL/GenBank/DDBJ whole genome shotgun (WGS) entry which is preliminary data.</text>
</comment>
<dbReference type="VEuPathDB" id="FungiDB:PC110_g10894"/>
<evidence type="ECO:0000259" key="1">
    <source>
        <dbReference type="PROSITE" id="PS51688"/>
    </source>
</evidence>
<sequence>MVLTDTGRLGIGTSSPSSRLHCVGQSSYVFGSGGSTVYRLRTDLGATESALGPITYTTMSAIFDGYLLATVTVMTSVRRLKTNIYPIGLDQISDLYKLPVVQYQWKDQLDRYPEIGLIAQDVMEAGFVDLIAQTPLEDENPQQSSDPILEHIGVKLRLDYPKLTCYNMRMIQHLLTKISELEKKSQS</sequence>
<feature type="domain" description="Peptidase S74" evidence="1">
    <location>
        <begin position="76"/>
        <end position="185"/>
    </location>
</feature>
<accession>A0A8T1TNR1</accession>
<gene>
    <name evidence="2" type="ORF">JG687_00017259</name>
</gene>
<protein>
    <recommendedName>
        <fullName evidence="1">Peptidase S74 domain-containing protein</fullName>
    </recommendedName>
</protein>
<dbReference type="OrthoDB" id="109072at2759"/>
<organism evidence="2 3">
    <name type="scientific">Phytophthora cactorum</name>
    <dbReference type="NCBI Taxonomy" id="29920"/>
    <lineage>
        <taxon>Eukaryota</taxon>
        <taxon>Sar</taxon>
        <taxon>Stramenopiles</taxon>
        <taxon>Oomycota</taxon>
        <taxon>Peronosporomycetes</taxon>
        <taxon>Peronosporales</taxon>
        <taxon>Peronosporaceae</taxon>
        <taxon>Phytophthora</taxon>
    </lineage>
</organism>
<dbReference type="Pfam" id="PF13884">
    <property type="entry name" value="Peptidase_S74"/>
    <property type="match status" value="1"/>
</dbReference>
<evidence type="ECO:0000313" key="3">
    <source>
        <dbReference type="Proteomes" id="UP000688947"/>
    </source>
</evidence>